<proteinExistence type="predicted"/>
<dbReference type="InterPro" id="IPR027417">
    <property type="entry name" value="P-loop_NTPase"/>
</dbReference>
<evidence type="ECO:0000256" key="1">
    <source>
        <dbReference type="ARBA" id="ARBA00004202"/>
    </source>
</evidence>
<name>A0ABW9W5U3_9BURK</name>
<comment type="caution">
    <text evidence="9">The sequence shown here is derived from an EMBL/GenBank/DDBJ whole genome shotgun (WGS) entry which is preliminary data.</text>
</comment>
<evidence type="ECO:0000256" key="2">
    <source>
        <dbReference type="ARBA" id="ARBA00022448"/>
    </source>
</evidence>
<evidence type="ECO:0000259" key="8">
    <source>
        <dbReference type="SMART" id="SM00382"/>
    </source>
</evidence>
<dbReference type="Gene3D" id="3.40.50.300">
    <property type="entry name" value="P-loop containing nucleotide triphosphate hydrolases"/>
    <property type="match status" value="2"/>
</dbReference>
<keyword evidence="2" id="KW-0813">Transport</keyword>
<evidence type="ECO:0000256" key="6">
    <source>
        <dbReference type="ARBA" id="ARBA00023065"/>
    </source>
</evidence>
<keyword evidence="5" id="KW-0408">Iron</keyword>
<comment type="subcellular location">
    <subcellularLocation>
        <location evidence="1">Cell membrane</location>
        <topology evidence="1">Peripheral membrane protein</topology>
    </subcellularLocation>
</comment>
<evidence type="ECO:0000256" key="5">
    <source>
        <dbReference type="ARBA" id="ARBA00023004"/>
    </source>
</evidence>
<protein>
    <submittedName>
        <fullName evidence="9">AAA family ATPase</fullName>
    </submittedName>
</protein>
<dbReference type="InterPro" id="IPR051535">
    <property type="entry name" value="Siderophore_ABC-ATPase"/>
</dbReference>
<dbReference type="SMART" id="SM00382">
    <property type="entry name" value="AAA"/>
    <property type="match status" value="1"/>
</dbReference>
<dbReference type="InterPro" id="IPR038729">
    <property type="entry name" value="Rad50/SbcC_AAA"/>
</dbReference>
<keyword evidence="7" id="KW-0472">Membrane</keyword>
<keyword evidence="4" id="KW-0410">Iron transport</keyword>
<dbReference type="InterPro" id="IPR003593">
    <property type="entry name" value="AAA+_ATPase"/>
</dbReference>
<evidence type="ECO:0000313" key="9">
    <source>
        <dbReference type="EMBL" id="MYN29230.1"/>
    </source>
</evidence>
<keyword evidence="10" id="KW-1185">Reference proteome</keyword>
<gene>
    <name evidence="9" type="ORF">GTP69_22765</name>
</gene>
<dbReference type="PANTHER" id="PTHR42771:SF2">
    <property type="entry name" value="IRON(3+)-HYDROXAMATE IMPORT ATP-BINDING PROTEIN FHUC"/>
    <property type="match status" value="1"/>
</dbReference>
<evidence type="ECO:0000256" key="7">
    <source>
        <dbReference type="ARBA" id="ARBA00023136"/>
    </source>
</evidence>
<reference evidence="9 10" key="1">
    <citation type="submission" date="2019-12" db="EMBL/GenBank/DDBJ databases">
        <title>Novel species isolated from a subtropical stream in China.</title>
        <authorList>
            <person name="Lu H."/>
        </authorList>
    </citation>
    <scope>NUCLEOTIDE SEQUENCE [LARGE SCALE GENOMIC DNA]</scope>
    <source>
        <strain evidence="9 10">CY42W</strain>
    </source>
</reference>
<evidence type="ECO:0000256" key="3">
    <source>
        <dbReference type="ARBA" id="ARBA00022475"/>
    </source>
</evidence>
<dbReference type="Proteomes" id="UP000642144">
    <property type="component" value="Unassembled WGS sequence"/>
</dbReference>
<dbReference type="PANTHER" id="PTHR42771">
    <property type="entry name" value="IRON(3+)-HYDROXAMATE IMPORT ATP-BINDING PROTEIN FHUC"/>
    <property type="match status" value="1"/>
</dbReference>
<keyword evidence="6" id="KW-0406">Ion transport</keyword>
<dbReference type="Pfam" id="PF13476">
    <property type="entry name" value="AAA_23"/>
    <property type="match status" value="1"/>
</dbReference>
<dbReference type="EMBL" id="WWCT01000021">
    <property type="protein sequence ID" value="MYN29230.1"/>
    <property type="molecule type" value="Genomic_DNA"/>
</dbReference>
<dbReference type="SUPFAM" id="SSF52540">
    <property type="entry name" value="P-loop containing nucleoside triphosphate hydrolases"/>
    <property type="match status" value="1"/>
</dbReference>
<evidence type="ECO:0000256" key="4">
    <source>
        <dbReference type="ARBA" id="ARBA00022496"/>
    </source>
</evidence>
<sequence length="248" mass="27980">MISRQYVSQVRLKVEEIADFDRYPFSLPAVRHLNTLPLHPKVTFLVGENGSGKSTLLEAIAVAFGFNPEGGTKNFGFNTRASHSELHQYLRLVKGVKQPRDGFFLRAESFFNLATEIERLDQGALGPPVINSYGGKSLHEQSHGESFWSLVMHRFGGNGFYILDEPEAALSPQRQLALLSRIHQLANENSQFIIATHSPILMAYPDADVFHCSDAGLKRVHYEDTEHFQIMHDFVTNPQRMLDILLSE</sequence>
<organism evidence="9 10">
    <name type="scientific">Duganella levis</name>
    <dbReference type="NCBI Taxonomy" id="2692169"/>
    <lineage>
        <taxon>Bacteria</taxon>
        <taxon>Pseudomonadati</taxon>
        <taxon>Pseudomonadota</taxon>
        <taxon>Betaproteobacteria</taxon>
        <taxon>Burkholderiales</taxon>
        <taxon>Oxalobacteraceae</taxon>
        <taxon>Telluria group</taxon>
        <taxon>Duganella</taxon>
    </lineage>
</organism>
<evidence type="ECO:0000313" key="10">
    <source>
        <dbReference type="Proteomes" id="UP000642144"/>
    </source>
</evidence>
<keyword evidence="3" id="KW-1003">Cell membrane</keyword>
<feature type="domain" description="AAA+ ATPase" evidence="8">
    <location>
        <begin position="39"/>
        <end position="226"/>
    </location>
</feature>
<dbReference type="Pfam" id="PF13304">
    <property type="entry name" value="AAA_21"/>
    <property type="match status" value="1"/>
</dbReference>
<dbReference type="RefSeq" id="WP_161057056.1">
    <property type="nucleotide sequence ID" value="NZ_WWCT01000021.1"/>
</dbReference>
<dbReference type="InterPro" id="IPR003959">
    <property type="entry name" value="ATPase_AAA_core"/>
</dbReference>
<accession>A0ABW9W5U3</accession>